<dbReference type="SUPFAM" id="SSF57850">
    <property type="entry name" value="RING/U-box"/>
    <property type="match status" value="2"/>
</dbReference>
<evidence type="ECO:0000256" key="4">
    <source>
        <dbReference type="ARBA" id="ARBA00004123"/>
    </source>
</evidence>
<dbReference type="GO" id="GO:0071013">
    <property type="term" value="C:catalytic step 2 spliceosome"/>
    <property type="evidence" value="ECO:0007669"/>
    <property type="project" value="TreeGrafter"/>
</dbReference>
<evidence type="ECO:0000256" key="11">
    <source>
        <dbReference type="ARBA" id="ARBA00023110"/>
    </source>
</evidence>
<dbReference type="InterPro" id="IPR039525">
    <property type="entry name" value="RNF126-like_zinc-ribbon"/>
</dbReference>
<dbReference type="InParanoid" id="C5LAN4"/>
<dbReference type="PROSITE" id="PS50089">
    <property type="entry name" value="ZF_RING_2"/>
    <property type="match status" value="1"/>
</dbReference>
<dbReference type="Gene3D" id="3.30.40.10">
    <property type="entry name" value="Zinc/RING finger domain, C3HC4 (zinc finger)"/>
    <property type="match status" value="1"/>
</dbReference>
<feature type="region of interest" description="Disordered" evidence="15">
    <location>
        <begin position="1"/>
        <end position="26"/>
    </location>
</feature>
<keyword evidence="10" id="KW-0862">Zinc</keyword>
<keyword evidence="6" id="KW-0808">Transferase</keyword>
<dbReference type="OrthoDB" id="271386at2759"/>
<evidence type="ECO:0000256" key="13">
    <source>
        <dbReference type="ARBA" id="ARBA00023242"/>
    </source>
</evidence>
<dbReference type="InterPro" id="IPR029000">
    <property type="entry name" value="Cyclophilin-like_dom_sf"/>
</dbReference>
<keyword evidence="12" id="KW-0413">Isomerase</keyword>
<dbReference type="EMBL" id="GG680729">
    <property type="protein sequence ID" value="EER06490.1"/>
    <property type="molecule type" value="Genomic_DNA"/>
</dbReference>
<feature type="domain" description="ZZ-type" evidence="18">
    <location>
        <begin position="846"/>
        <end position="917"/>
    </location>
</feature>
<keyword evidence="20" id="KW-1185">Reference proteome</keyword>
<comment type="catalytic activity">
    <reaction evidence="1">
        <text>S-ubiquitinyl-[E2 ubiquitin-conjugating enzyme]-L-cysteine + [acceptor protein]-L-lysine = [E2 ubiquitin-conjugating enzyme]-L-cysteine + N(6)-ubiquitinyl-[acceptor protein]-L-lysine.</text>
        <dbReference type="EC" id="2.3.2.27"/>
    </reaction>
</comment>
<evidence type="ECO:0000256" key="6">
    <source>
        <dbReference type="ARBA" id="ARBA00022679"/>
    </source>
</evidence>
<dbReference type="Pfam" id="PF14369">
    <property type="entry name" value="Zn_ribbon_19"/>
    <property type="match status" value="1"/>
</dbReference>
<evidence type="ECO:0000256" key="7">
    <source>
        <dbReference type="ARBA" id="ARBA00022723"/>
    </source>
</evidence>
<evidence type="ECO:0000256" key="14">
    <source>
        <dbReference type="PROSITE-ProRule" id="PRU00228"/>
    </source>
</evidence>
<dbReference type="PROSITE" id="PS50072">
    <property type="entry name" value="CSA_PPIASE_2"/>
    <property type="match status" value="1"/>
</dbReference>
<evidence type="ECO:0000256" key="10">
    <source>
        <dbReference type="ARBA" id="ARBA00022833"/>
    </source>
</evidence>
<dbReference type="CDD" id="cd16669">
    <property type="entry name" value="RING-H2_RNF181"/>
    <property type="match status" value="1"/>
</dbReference>
<dbReference type="InterPro" id="IPR043145">
    <property type="entry name" value="Znf_ZZ_sf"/>
</dbReference>
<feature type="compositionally biased region" description="Basic and acidic residues" evidence="15">
    <location>
        <begin position="1"/>
        <end position="11"/>
    </location>
</feature>
<feature type="domain" description="PPIase cyclophilin-type" evidence="16">
    <location>
        <begin position="139"/>
        <end position="284"/>
    </location>
</feature>
<dbReference type="Pfam" id="PF00569">
    <property type="entry name" value="ZZ"/>
    <property type="match status" value="1"/>
</dbReference>
<evidence type="ECO:0000259" key="16">
    <source>
        <dbReference type="PROSITE" id="PS50072"/>
    </source>
</evidence>
<dbReference type="SMART" id="SM00291">
    <property type="entry name" value="ZnF_ZZ"/>
    <property type="match status" value="1"/>
</dbReference>
<dbReference type="PRINTS" id="PR00153">
    <property type="entry name" value="CSAPPISMRASE"/>
</dbReference>
<keyword evidence="13" id="KW-0539">Nucleus</keyword>
<dbReference type="PROSITE" id="PS00170">
    <property type="entry name" value="CSA_PPIASE_1"/>
    <property type="match status" value="1"/>
</dbReference>
<name>C5LAN4_PERM5</name>
<dbReference type="PROSITE" id="PS50135">
    <property type="entry name" value="ZF_ZZ_2"/>
    <property type="match status" value="1"/>
</dbReference>
<dbReference type="GO" id="GO:0006457">
    <property type="term" value="P:protein folding"/>
    <property type="evidence" value="ECO:0007669"/>
    <property type="project" value="InterPro"/>
</dbReference>
<evidence type="ECO:0000256" key="2">
    <source>
        <dbReference type="ARBA" id="ARBA00000971"/>
    </source>
</evidence>
<dbReference type="GO" id="GO:0061630">
    <property type="term" value="F:ubiquitin protein ligase activity"/>
    <property type="evidence" value="ECO:0007669"/>
    <property type="project" value="UniProtKB-EC"/>
</dbReference>
<dbReference type="GO" id="GO:0000209">
    <property type="term" value="P:protein polyubiquitination"/>
    <property type="evidence" value="ECO:0007669"/>
    <property type="project" value="TreeGrafter"/>
</dbReference>
<feature type="region of interest" description="Disordered" evidence="15">
    <location>
        <begin position="815"/>
        <end position="845"/>
    </location>
</feature>
<keyword evidence="8 14" id="KW-0863">Zinc-finger</keyword>
<proteinExistence type="inferred from homology"/>
<evidence type="ECO:0000259" key="18">
    <source>
        <dbReference type="PROSITE" id="PS50135"/>
    </source>
</evidence>
<dbReference type="RefSeq" id="XP_002774674.1">
    <property type="nucleotide sequence ID" value="XM_002774628.1"/>
</dbReference>
<dbReference type="SMART" id="SM00184">
    <property type="entry name" value="RING"/>
    <property type="match status" value="1"/>
</dbReference>
<evidence type="ECO:0000256" key="12">
    <source>
        <dbReference type="ARBA" id="ARBA00023235"/>
    </source>
</evidence>
<feature type="domain" description="RING-type" evidence="17">
    <location>
        <begin position="753"/>
        <end position="798"/>
    </location>
</feature>
<gene>
    <name evidence="19" type="ORF">Pmar_PMAR006302</name>
</gene>
<dbReference type="InterPro" id="IPR020892">
    <property type="entry name" value="Cyclophilin-type_PPIase_CS"/>
</dbReference>
<dbReference type="GO" id="GO:0008270">
    <property type="term" value="F:zinc ion binding"/>
    <property type="evidence" value="ECO:0007669"/>
    <property type="project" value="UniProtKB-KW"/>
</dbReference>
<evidence type="ECO:0000256" key="1">
    <source>
        <dbReference type="ARBA" id="ARBA00000900"/>
    </source>
</evidence>
<dbReference type="Pfam" id="PF13639">
    <property type="entry name" value="zf-RING_2"/>
    <property type="match status" value="1"/>
</dbReference>
<comment type="subcellular location">
    <subcellularLocation>
        <location evidence="4">Nucleus</location>
    </subcellularLocation>
</comment>
<evidence type="ECO:0000259" key="17">
    <source>
        <dbReference type="PROSITE" id="PS50089"/>
    </source>
</evidence>
<dbReference type="Gene3D" id="3.30.60.90">
    <property type="match status" value="1"/>
</dbReference>
<feature type="compositionally biased region" description="Basic and acidic residues" evidence="15">
    <location>
        <begin position="815"/>
        <end position="830"/>
    </location>
</feature>
<sequence>MSQNAESKEIAETGGNEGIRSSDALRRIFSERDQRKKLREQGVKVMGDFPVSEDQRKSIYSEAREAAIKAARPDPSASIKHDLYTTGAAASSFTSTRMNLAYDNEYREMTDLEKRTILYDKVRKAHKKGYVAITLDHGGTLNLELHCDIAPQTCDNFIRLCKSGYYNGVKFHRVIRNFMMQGGDPEGTGRAGKSAFEGGAPFRDEFDSRLTHSGAGVVSMANSGRDTNRSQFFITFKSCEHLNNKHTIFGRVVGGGAALDVLNETETDRKERPIDPIKIVKTQVFVNPFETILDDEAAQKKEEEDKLKEAQLLRDRMDVMKDHPKRESTGIGKYLSATHKRKSHSGTSIEESSGPVLGQMGKSKRHKAFGFQDCFFSFRSSPLTIPESAEPGFAESYPNNENFYMDRSRARTEERAAYDNMSNSDKVKAYLCSVWKKTKLEWEVLKVAWPWIILGIIFQILHDWAHNWVYYLSGKYDVYGGPENALVDFGHMAFPDIDTLTVSPEPENPVLYTCMILAVAFAVIGPIFGGRDDFTLIGVFSGFDVQNGCGDLVFSSHMMYCLLATLVVTHYSRSLIFMTNSGSKGRASENEFRIAHGNYLARNRPEYDQRMKIIMHLDTRVDRNMDKSCFSSVYGGHTPTCCVRATTMEWYYCHECRKSIPRLTDENRCPECNGGFVEAARVPADDMMQALMMLAGAERSQTEESSNVLNRRQQDEANPCTCKAFIERLPVAPRRVKTEMKADDLIESSVAECSICTMEFEKEDSEDAHCTSLPCEHFFHRDCLVPWLKRSDSCPVCRLSEVLREIGENVEADKLESERRRRNPLHEFMSRRSMMGRGPESGGPRHPNVRCDCCEMFPIVGRNRWKCVQCQDYDLCDGCYHAFMDGQRDIPEHASRRTQLPGGQEHHTFRLMRSPVPRTTGSRGEQVGGGEGGSAWVGMAKHDLG</sequence>
<dbReference type="GO" id="GO:0003755">
    <property type="term" value="F:peptidyl-prolyl cis-trans isomerase activity"/>
    <property type="evidence" value="ECO:0007669"/>
    <property type="project" value="UniProtKB-KW"/>
</dbReference>
<keyword evidence="9" id="KW-0833">Ubl conjugation pathway</keyword>
<feature type="region of interest" description="Disordered" evidence="15">
    <location>
        <begin position="337"/>
        <end position="356"/>
    </location>
</feature>
<keyword evidence="7" id="KW-0479">Metal-binding</keyword>
<evidence type="ECO:0000313" key="19">
    <source>
        <dbReference type="EMBL" id="EER06490.1"/>
    </source>
</evidence>
<comment type="function">
    <text evidence="3">May catalyze the cis-trans isomerization of proline imidic peptide bonds in oligopeptides thereby assisting the folding of proteins. May also function as a chaperone, playing a role in intracellular transport of proteins. May also have a protein ubiquitin ligase activity acting as an E3 ubiquitin protein ligase or as a ubiquitin-ubiquitin ligase promoting elongation of ubiquitin chains on proteins.</text>
</comment>
<evidence type="ECO:0000256" key="9">
    <source>
        <dbReference type="ARBA" id="ARBA00022786"/>
    </source>
</evidence>
<dbReference type="InterPro" id="IPR013083">
    <property type="entry name" value="Znf_RING/FYVE/PHD"/>
</dbReference>
<dbReference type="GeneID" id="9065678"/>
<feature type="compositionally biased region" description="Gly residues" evidence="15">
    <location>
        <begin position="926"/>
        <end position="935"/>
    </location>
</feature>
<dbReference type="Proteomes" id="UP000007800">
    <property type="component" value="Unassembled WGS sequence"/>
</dbReference>
<dbReference type="SUPFAM" id="SSF50891">
    <property type="entry name" value="Cyclophilin-like"/>
    <property type="match status" value="1"/>
</dbReference>
<evidence type="ECO:0000256" key="3">
    <source>
        <dbReference type="ARBA" id="ARBA00003697"/>
    </source>
</evidence>
<dbReference type="Gene3D" id="2.40.100.10">
    <property type="entry name" value="Cyclophilin-like"/>
    <property type="match status" value="1"/>
</dbReference>
<reference evidence="19 20" key="1">
    <citation type="submission" date="2008-07" db="EMBL/GenBank/DDBJ databases">
        <authorList>
            <person name="El-Sayed N."/>
            <person name="Caler E."/>
            <person name="Inman J."/>
            <person name="Amedeo P."/>
            <person name="Hass B."/>
            <person name="Wortman J."/>
        </authorList>
    </citation>
    <scope>NUCLEOTIDE SEQUENCE [LARGE SCALE GENOMIC DNA]</scope>
    <source>
        <strain evidence="20">ATCC 50983 / TXsc</strain>
    </source>
</reference>
<protein>
    <submittedName>
        <fullName evidence="19">Uncharacterized protein</fullName>
    </submittedName>
</protein>
<accession>C5LAN4</accession>
<organism evidence="20">
    <name type="scientific">Perkinsus marinus (strain ATCC 50983 / TXsc)</name>
    <dbReference type="NCBI Taxonomy" id="423536"/>
    <lineage>
        <taxon>Eukaryota</taxon>
        <taxon>Sar</taxon>
        <taxon>Alveolata</taxon>
        <taxon>Perkinsozoa</taxon>
        <taxon>Perkinsea</taxon>
        <taxon>Perkinsida</taxon>
        <taxon>Perkinsidae</taxon>
        <taxon>Perkinsus</taxon>
    </lineage>
</organism>
<dbReference type="InterPro" id="IPR002130">
    <property type="entry name" value="Cyclophilin-type_PPIase_dom"/>
</dbReference>
<dbReference type="AlphaFoldDB" id="C5LAN4"/>
<evidence type="ECO:0000313" key="20">
    <source>
        <dbReference type="Proteomes" id="UP000007800"/>
    </source>
</evidence>
<dbReference type="InterPro" id="IPR000433">
    <property type="entry name" value="Znf_ZZ"/>
</dbReference>
<evidence type="ECO:0000256" key="5">
    <source>
        <dbReference type="ARBA" id="ARBA00007930"/>
    </source>
</evidence>
<dbReference type="PANTHER" id="PTHR45625">
    <property type="entry name" value="PEPTIDYL-PROLYL CIS-TRANS ISOMERASE-RELATED"/>
    <property type="match status" value="1"/>
</dbReference>
<dbReference type="CDD" id="cd02249">
    <property type="entry name" value="ZZ"/>
    <property type="match status" value="1"/>
</dbReference>
<comment type="catalytic activity">
    <reaction evidence="2">
        <text>[protein]-peptidylproline (omega=180) = [protein]-peptidylproline (omega=0)</text>
        <dbReference type="Rhea" id="RHEA:16237"/>
        <dbReference type="Rhea" id="RHEA-COMP:10747"/>
        <dbReference type="Rhea" id="RHEA-COMP:10748"/>
        <dbReference type="ChEBI" id="CHEBI:83833"/>
        <dbReference type="ChEBI" id="CHEBI:83834"/>
        <dbReference type="EC" id="5.2.1.8"/>
    </reaction>
</comment>
<comment type="similarity">
    <text evidence="5">Belongs to the cyclophilin-type PPIase family. PPIL2 subfamily.</text>
</comment>
<feature type="region of interest" description="Disordered" evidence="15">
    <location>
        <begin position="914"/>
        <end position="937"/>
    </location>
</feature>
<dbReference type="PANTHER" id="PTHR45625:SF1">
    <property type="entry name" value="RING-TYPE E3 UBIQUITIN-PROTEIN LIGASE PPIL2"/>
    <property type="match status" value="1"/>
</dbReference>
<evidence type="ECO:0000256" key="8">
    <source>
        <dbReference type="ARBA" id="ARBA00022771"/>
    </source>
</evidence>
<dbReference type="Pfam" id="PF00160">
    <property type="entry name" value="Pro_isomerase"/>
    <property type="match status" value="1"/>
</dbReference>
<keyword evidence="11" id="KW-0697">Rotamase</keyword>
<evidence type="ECO:0000256" key="15">
    <source>
        <dbReference type="SAM" id="MobiDB-lite"/>
    </source>
</evidence>
<dbReference type="InterPro" id="IPR044666">
    <property type="entry name" value="Cyclophilin_A-like"/>
</dbReference>
<dbReference type="InterPro" id="IPR001841">
    <property type="entry name" value="Znf_RING"/>
</dbReference>
<dbReference type="FunFam" id="2.40.100.10:FF:000014">
    <property type="entry name" value="Peptidyl-prolyl cis-trans isomerase cyp65"/>
    <property type="match status" value="1"/>
</dbReference>